<dbReference type="EMBL" id="JACHGT010000004">
    <property type="protein sequence ID" value="MBB6034084.1"/>
    <property type="molecule type" value="Genomic_DNA"/>
</dbReference>
<gene>
    <name evidence="1" type="ORF">HNR73_001934</name>
</gene>
<name>A0A841FE31_9ACTN</name>
<comment type="caution">
    <text evidence="1">The sequence shown here is derived from an EMBL/GenBank/DDBJ whole genome shotgun (WGS) entry which is preliminary data.</text>
</comment>
<sequence>MPLLALKILTDVEGTLPERLTVARAAVAPRPALTSAPRPGSS</sequence>
<protein>
    <submittedName>
        <fullName evidence="1">Uncharacterized protein</fullName>
    </submittedName>
</protein>
<reference evidence="1 2" key="1">
    <citation type="submission" date="2020-08" db="EMBL/GenBank/DDBJ databases">
        <title>Genomic Encyclopedia of Type Strains, Phase IV (KMG-IV): sequencing the most valuable type-strain genomes for metagenomic binning, comparative biology and taxonomic classification.</title>
        <authorList>
            <person name="Goeker M."/>
        </authorList>
    </citation>
    <scope>NUCLEOTIDE SEQUENCE [LARGE SCALE GENOMIC DNA]</scope>
    <source>
        <strain evidence="1 2">YIM 65646</strain>
    </source>
</reference>
<accession>A0A841FE31</accession>
<dbReference type="Proteomes" id="UP000548476">
    <property type="component" value="Unassembled WGS sequence"/>
</dbReference>
<evidence type="ECO:0000313" key="1">
    <source>
        <dbReference type="EMBL" id="MBB6034084.1"/>
    </source>
</evidence>
<organism evidence="1 2">
    <name type="scientific">Phytomonospora endophytica</name>
    <dbReference type="NCBI Taxonomy" id="714109"/>
    <lineage>
        <taxon>Bacteria</taxon>
        <taxon>Bacillati</taxon>
        <taxon>Actinomycetota</taxon>
        <taxon>Actinomycetes</taxon>
        <taxon>Micromonosporales</taxon>
        <taxon>Micromonosporaceae</taxon>
        <taxon>Phytomonospora</taxon>
    </lineage>
</organism>
<evidence type="ECO:0000313" key="2">
    <source>
        <dbReference type="Proteomes" id="UP000548476"/>
    </source>
</evidence>
<dbReference type="AlphaFoldDB" id="A0A841FE31"/>
<dbReference type="RefSeq" id="WP_260337061.1">
    <property type="nucleotide sequence ID" value="NZ_BONT01000044.1"/>
</dbReference>
<proteinExistence type="predicted"/>
<keyword evidence="2" id="KW-1185">Reference proteome</keyword>